<feature type="region of interest" description="Disordered" evidence="1">
    <location>
        <begin position="164"/>
        <end position="187"/>
    </location>
</feature>
<name>A0A8X7R9B9_BRACI</name>
<feature type="compositionally biased region" description="Basic and acidic residues" evidence="1">
    <location>
        <begin position="169"/>
        <end position="184"/>
    </location>
</feature>
<dbReference type="GO" id="GO:0016567">
    <property type="term" value="P:protein ubiquitination"/>
    <property type="evidence" value="ECO:0007669"/>
    <property type="project" value="TreeGrafter"/>
</dbReference>
<reference evidence="3 4" key="1">
    <citation type="submission" date="2020-02" db="EMBL/GenBank/DDBJ databases">
        <authorList>
            <person name="Ma Q."/>
            <person name="Huang Y."/>
            <person name="Song X."/>
            <person name="Pei D."/>
        </authorList>
    </citation>
    <scope>NUCLEOTIDE SEQUENCE [LARGE SCALE GENOMIC DNA]</scope>
    <source>
        <strain evidence="3">Sxm20200214</strain>
        <tissue evidence="3">Leaf</tissue>
    </source>
</reference>
<dbReference type="GO" id="GO:0004842">
    <property type="term" value="F:ubiquitin-protein transferase activity"/>
    <property type="evidence" value="ECO:0007669"/>
    <property type="project" value="TreeGrafter"/>
</dbReference>
<dbReference type="Pfam" id="PF07002">
    <property type="entry name" value="Copine"/>
    <property type="match status" value="1"/>
</dbReference>
<dbReference type="PANTHER" id="PTHR45751">
    <property type="entry name" value="COPINE FAMILY PROTEIN 1"/>
    <property type="match status" value="1"/>
</dbReference>
<keyword evidence="4" id="KW-1185">Reference proteome</keyword>
<protein>
    <recommendedName>
        <fullName evidence="2">Copine C-terminal domain-containing protein</fullName>
    </recommendedName>
</protein>
<comment type="caution">
    <text evidence="3">The sequence shown here is derived from an EMBL/GenBank/DDBJ whole genome shotgun (WGS) entry which is preliminary data.</text>
</comment>
<evidence type="ECO:0000313" key="3">
    <source>
        <dbReference type="EMBL" id="KAG2283723.1"/>
    </source>
</evidence>
<dbReference type="AlphaFoldDB" id="A0A8X7R9B9"/>
<gene>
    <name evidence="3" type="ORF">Bca52824_054943</name>
</gene>
<evidence type="ECO:0000256" key="1">
    <source>
        <dbReference type="SAM" id="MobiDB-lite"/>
    </source>
</evidence>
<dbReference type="GO" id="GO:0005634">
    <property type="term" value="C:nucleus"/>
    <property type="evidence" value="ECO:0007669"/>
    <property type="project" value="TreeGrafter"/>
</dbReference>
<sequence>MSRLLIEIQSVTLCPLDLLVRSYIALYQHLKHICYASLLAQRVTRGVDKAEGELSQQEIYVNASSYALSIVLIGVGDGRWEDMRKFDDNSPKREFDNFQIMKRDSSESAKEAAFSLAALMEIPFQYQAATDSAYKQETKEEESVRKVVREEEKGVLLLDNDSGGSYKAAAHEKDGDNAPFHESDDNSSTWYDERKLLWAPSSPQKLKIGIVLSKGQLPGGHTVIHGPFVFLMLYQRHALRGTLKKHLITASYVDDETSMLHDMTKNAWITVLGETTSHNSVNLTWPLV</sequence>
<organism evidence="3 4">
    <name type="scientific">Brassica carinata</name>
    <name type="common">Ethiopian mustard</name>
    <name type="synonym">Abyssinian cabbage</name>
    <dbReference type="NCBI Taxonomy" id="52824"/>
    <lineage>
        <taxon>Eukaryota</taxon>
        <taxon>Viridiplantae</taxon>
        <taxon>Streptophyta</taxon>
        <taxon>Embryophyta</taxon>
        <taxon>Tracheophyta</taxon>
        <taxon>Spermatophyta</taxon>
        <taxon>Magnoliopsida</taxon>
        <taxon>eudicotyledons</taxon>
        <taxon>Gunneridae</taxon>
        <taxon>Pentapetalae</taxon>
        <taxon>rosids</taxon>
        <taxon>malvids</taxon>
        <taxon>Brassicales</taxon>
        <taxon>Brassicaceae</taxon>
        <taxon>Brassiceae</taxon>
        <taxon>Brassica</taxon>
    </lineage>
</organism>
<evidence type="ECO:0000259" key="2">
    <source>
        <dbReference type="Pfam" id="PF07002"/>
    </source>
</evidence>
<accession>A0A8X7R9B9</accession>
<evidence type="ECO:0000313" key="4">
    <source>
        <dbReference type="Proteomes" id="UP000886595"/>
    </source>
</evidence>
<dbReference type="InterPro" id="IPR010734">
    <property type="entry name" value="Copine_C"/>
</dbReference>
<dbReference type="Proteomes" id="UP000886595">
    <property type="component" value="Unassembled WGS sequence"/>
</dbReference>
<feature type="domain" description="Copine C-terminal" evidence="2">
    <location>
        <begin position="57"/>
        <end position="132"/>
    </location>
</feature>
<proteinExistence type="predicted"/>
<dbReference type="PANTHER" id="PTHR45751:SF16">
    <property type="entry name" value="E3 UBIQUITIN-PROTEIN LIGASE RGLG4"/>
    <property type="match status" value="1"/>
</dbReference>
<dbReference type="OrthoDB" id="5855668at2759"/>
<dbReference type="InterPro" id="IPR052079">
    <property type="entry name" value="E3_ligase/Copine_domain"/>
</dbReference>
<dbReference type="EMBL" id="JAAMPC010000011">
    <property type="protein sequence ID" value="KAG2283723.1"/>
    <property type="molecule type" value="Genomic_DNA"/>
</dbReference>